<evidence type="ECO:0000256" key="2">
    <source>
        <dbReference type="ARBA" id="ARBA00005005"/>
    </source>
</evidence>
<keyword evidence="14" id="KW-0511">Multifunctional enzyme</keyword>
<dbReference type="SUPFAM" id="SSF51735">
    <property type="entry name" value="NAD(P)-binding Rossmann-fold domains"/>
    <property type="match status" value="1"/>
</dbReference>
<keyword evidence="10" id="KW-0560">Oxidoreductase</keyword>
<comment type="pathway">
    <text evidence="3">Lipid metabolism; butanoate metabolism.</text>
</comment>
<evidence type="ECO:0000256" key="12">
    <source>
        <dbReference type="ARBA" id="ARBA00023098"/>
    </source>
</evidence>
<dbReference type="Proteomes" id="UP000247118">
    <property type="component" value="Chromosome"/>
</dbReference>
<dbReference type="Gene3D" id="3.40.50.720">
    <property type="entry name" value="NAD(P)-binding Rossmann-like Domain"/>
    <property type="match status" value="1"/>
</dbReference>
<dbReference type="PANTHER" id="PTHR43612">
    <property type="entry name" value="TRIFUNCTIONAL ENZYME SUBUNIT ALPHA"/>
    <property type="match status" value="1"/>
</dbReference>
<evidence type="ECO:0000256" key="4">
    <source>
        <dbReference type="ARBA" id="ARBA00007005"/>
    </source>
</evidence>
<dbReference type="InterPro" id="IPR029045">
    <property type="entry name" value="ClpP/crotonase-like_dom_sf"/>
</dbReference>
<evidence type="ECO:0000256" key="10">
    <source>
        <dbReference type="ARBA" id="ARBA00023002"/>
    </source>
</evidence>
<dbReference type="GeneID" id="32689652"/>
<dbReference type="RefSeq" id="WP_004023636.1">
    <property type="nucleotide sequence ID" value="NZ_CABEIC010000002.1"/>
</dbReference>
<dbReference type="FunFam" id="3.40.50.720:FF:000009">
    <property type="entry name" value="Fatty oxidation complex, alpha subunit"/>
    <property type="match status" value="1"/>
</dbReference>
<dbReference type="InterPro" id="IPR001753">
    <property type="entry name" value="Enoyl-CoA_hydra/iso"/>
</dbReference>
<protein>
    <recommendedName>
        <fullName evidence="7">enoyl-CoA hydratase</fullName>
        <ecNumber evidence="7">4.2.1.17</ecNumber>
    </recommendedName>
</protein>
<evidence type="ECO:0000256" key="7">
    <source>
        <dbReference type="ARBA" id="ARBA00012076"/>
    </source>
</evidence>
<dbReference type="EMBL" id="CP029604">
    <property type="protein sequence ID" value="AWO85114.1"/>
    <property type="molecule type" value="Genomic_DNA"/>
</dbReference>
<dbReference type="GO" id="GO:0006635">
    <property type="term" value="P:fatty acid beta-oxidation"/>
    <property type="evidence" value="ECO:0007669"/>
    <property type="project" value="TreeGrafter"/>
</dbReference>
<evidence type="ECO:0000256" key="18">
    <source>
        <dbReference type="RuleBase" id="RU003707"/>
    </source>
</evidence>
<dbReference type="Pfam" id="PF00378">
    <property type="entry name" value="ECH_1"/>
    <property type="match status" value="1"/>
</dbReference>
<dbReference type="AlphaFoldDB" id="A0AAD0KCQ4"/>
<evidence type="ECO:0000256" key="15">
    <source>
        <dbReference type="ARBA" id="ARBA00023709"/>
    </source>
</evidence>
<evidence type="ECO:0000256" key="17">
    <source>
        <dbReference type="ARBA" id="ARBA00049556"/>
    </source>
</evidence>
<dbReference type="PROSITE" id="PS00166">
    <property type="entry name" value="ENOYL_COA_HYDRATASE"/>
    <property type="match status" value="1"/>
</dbReference>
<dbReference type="GO" id="GO:0004300">
    <property type="term" value="F:enoyl-CoA hydratase activity"/>
    <property type="evidence" value="ECO:0007669"/>
    <property type="project" value="UniProtKB-EC"/>
</dbReference>
<evidence type="ECO:0000256" key="14">
    <source>
        <dbReference type="ARBA" id="ARBA00023268"/>
    </source>
</evidence>
<evidence type="ECO:0000256" key="5">
    <source>
        <dbReference type="ARBA" id="ARBA00008750"/>
    </source>
</evidence>
<reference evidence="21 22" key="1">
    <citation type="submission" date="2018-05" db="EMBL/GenBank/DDBJ databases">
        <title>Complete genome sequence of Gordonia terrae NRRL B-16283.</title>
        <authorList>
            <person name="Garlena R.A."/>
            <person name="Russell D.A."/>
            <person name="Hatfull G.F."/>
        </authorList>
    </citation>
    <scope>NUCLEOTIDE SEQUENCE [LARGE SCALE GENOMIC DNA]</scope>
    <source>
        <strain evidence="21 22">NRRL B-16283</strain>
    </source>
</reference>
<evidence type="ECO:0000256" key="11">
    <source>
        <dbReference type="ARBA" id="ARBA00023027"/>
    </source>
</evidence>
<evidence type="ECO:0000256" key="6">
    <source>
        <dbReference type="ARBA" id="ARBA00009463"/>
    </source>
</evidence>
<dbReference type="Pfam" id="PF00725">
    <property type="entry name" value="3HCDH"/>
    <property type="match status" value="1"/>
</dbReference>
<organism evidence="21 22">
    <name type="scientific">Gordonia terrae</name>
    <dbReference type="NCBI Taxonomy" id="2055"/>
    <lineage>
        <taxon>Bacteria</taxon>
        <taxon>Bacillati</taxon>
        <taxon>Actinomycetota</taxon>
        <taxon>Actinomycetes</taxon>
        <taxon>Mycobacteriales</taxon>
        <taxon>Gordoniaceae</taxon>
        <taxon>Gordonia</taxon>
    </lineage>
</organism>
<evidence type="ECO:0000313" key="21">
    <source>
        <dbReference type="EMBL" id="AWO85114.1"/>
    </source>
</evidence>
<evidence type="ECO:0000259" key="20">
    <source>
        <dbReference type="Pfam" id="PF02737"/>
    </source>
</evidence>
<keyword evidence="12" id="KW-0443">Lipid metabolism</keyword>
<dbReference type="Pfam" id="PF02737">
    <property type="entry name" value="3HCDH_N"/>
    <property type="match status" value="1"/>
</dbReference>
<dbReference type="EC" id="4.2.1.17" evidence="7"/>
<feature type="domain" description="3-hydroxyacyl-CoA dehydrogenase NAD binding" evidence="20">
    <location>
        <begin position="321"/>
        <end position="497"/>
    </location>
</feature>
<keyword evidence="13" id="KW-0456">Lyase</keyword>
<dbReference type="InterPro" id="IPR006108">
    <property type="entry name" value="3HC_DH_C"/>
</dbReference>
<evidence type="ECO:0000256" key="3">
    <source>
        <dbReference type="ARBA" id="ARBA00005086"/>
    </source>
</evidence>
<comment type="similarity">
    <text evidence="6">Belongs to the 3-hydroxyacyl-CoA dehydrogenase family.</text>
</comment>
<keyword evidence="8" id="KW-0276">Fatty acid metabolism</keyword>
<evidence type="ECO:0000256" key="9">
    <source>
        <dbReference type="ARBA" id="ARBA00022963"/>
    </source>
</evidence>
<comment type="similarity">
    <text evidence="5">In the N-terminal section; belongs to the enoyl-CoA hydratase/isomerase family.</text>
</comment>
<dbReference type="SUPFAM" id="SSF48179">
    <property type="entry name" value="6-phosphogluconate dehydrogenase C-terminal domain-like"/>
    <property type="match status" value="2"/>
</dbReference>
<dbReference type="InterPro" id="IPR018376">
    <property type="entry name" value="Enoyl-CoA_hyd/isom_CS"/>
</dbReference>
<evidence type="ECO:0000259" key="19">
    <source>
        <dbReference type="Pfam" id="PF00725"/>
    </source>
</evidence>
<dbReference type="CDD" id="cd06558">
    <property type="entry name" value="crotonase-like"/>
    <property type="match status" value="1"/>
</dbReference>
<accession>A0AAD0KCQ4</accession>
<dbReference type="GO" id="GO:0070403">
    <property type="term" value="F:NAD+ binding"/>
    <property type="evidence" value="ECO:0007669"/>
    <property type="project" value="InterPro"/>
</dbReference>
<evidence type="ECO:0000256" key="13">
    <source>
        <dbReference type="ARBA" id="ARBA00023239"/>
    </source>
</evidence>
<name>A0AAD0KCQ4_9ACTN</name>
<dbReference type="FunFam" id="1.10.1040.50:FF:000005">
    <property type="entry name" value="Probable 3-hydroxyacyl-CoA dehydrogenase"/>
    <property type="match status" value="1"/>
</dbReference>
<comment type="pathway">
    <text evidence="2">Lipid metabolism; fatty acid beta-oxidation.</text>
</comment>
<dbReference type="GO" id="GO:0016509">
    <property type="term" value="F:long-chain (3S)-3-hydroxyacyl-CoA dehydrogenase (NAD+) activity"/>
    <property type="evidence" value="ECO:0007669"/>
    <property type="project" value="TreeGrafter"/>
</dbReference>
<dbReference type="KEGG" id="gta:BCM27_17615"/>
<proteinExistence type="inferred from homology"/>
<comment type="similarity">
    <text evidence="18">Belongs to the enoyl-CoA hydratase/isomerase family.</text>
</comment>
<comment type="catalytic activity">
    <reaction evidence="17">
        <text>a (3S)-3-hydroxyacyl-CoA + NAD(+) = a 3-oxoacyl-CoA + NADH + H(+)</text>
        <dbReference type="Rhea" id="RHEA:22432"/>
        <dbReference type="ChEBI" id="CHEBI:15378"/>
        <dbReference type="ChEBI" id="CHEBI:57318"/>
        <dbReference type="ChEBI" id="CHEBI:57540"/>
        <dbReference type="ChEBI" id="CHEBI:57945"/>
        <dbReference type="ChEBI" id="CHEBI:90726"/>
        <dbReference type="EC" id="1.1.1.35"/>
    </reaction>
</comment>
<gene>
    <name evidence="21" type="ORF">DLJ61_17800</name>
</gene>
<evidence type="ECO:0000256" key="1">
    <source>
        <dbReference type="ARBA" id="ARBA00002994"/>
    </source>
</evidence>
<feature type="domain" description="3-hydroxyacyl-CoA dehydrogenase C-terminal" evidence="19">
    <location>
        <begin position="500"/>
        <end position="599"/>
    </location>
</feature>
<comment type="function">
    <text evidence="1">Could possibly oxidize fatty acids using specific components.</text>
</comment>
<dbReference type="InterPro" id="IPR008927">
    <property type="entry name" value="6-PGluconate_DH-like_C_sf"/>
</dbReference>
<comment type="catalytic activity">
    <reaction evidence="15">
        <text>a (3S)-3-hydroxyacyl-CoA = a (2E)-enoyl-CoA + H2O</text>
        <dbReference type="Rhea" id="RHEA:16105"/>
        <dbReference type="ChEBI" id="CHEBI:15377"/>
        <dbReference type="ChEBI" id="CHEBI:57318"/>
        <dbReference type="ChEBI" id="CHEBI:58856"/>
        <dbReference type="EC" id="4.2.1.17"/>
    </reaction>
</comment>
<evidence type="ECO:0000313" key="22">
    <source>
        <dbReference type="Proteomes" id="UP000247118"/>
    </source>
</evidence>
<dbReference type="Gene3D" id="1.10.1040.50">
    <property type="match status" value="1"/>
</dbReference>
<keyword evidence="11" id="KW-0520">NAD</keyword>
<keyword evidence="9" id="KW-0442">Lipid degradation</keyword>
<sequence>MITKEITALNNPDVITVSKNDGIVTLTFDDPASSANTMTPAFRAALGRAVADLEVASDLRGVILTSAKRSFFAGGDLTALMNVNRESVMDLHREVTEIVSVLRRLEQLGKPVVAAINGAAIGGGLEIALAAHYRVALNGVKVGFPEVGLGLLPGGGGIVRTVRMLGLRPAVELILDGRTLNAIDARAVGLIDAVVDSTAALISAATAYIDAHPEAIQPWDARGHQIPGPDAERLGNVLAGSVHIRTKGAPIPAPRAIVAAAVEGSRVSFDTAQVIETRYFLSLATSRVAKNMIQGSFIDARSVAAGAGRPQVGDVKPVEVLAIVGAGMMGAGIAYQAARNGIQVRLKDVDAAAADRGKQYSRTRVAKEVQRGKLSEEQAEALLDRIAVVTDYSAFSGADALIEAVYEDPDLKTQTFREAEPHMAGALLATNTSTLPISELATGVERRADFIGMHFFSPVDKMPLLEIVVGSESSPRTVARAFDLGVALGKTNIIVNDKRGFFTSRVITKFTDEALAMLGEGISAASIEQAGVQAGYPVPPLQLSDELTITLPHKVRAEAKAAALAAGEEWVVHPAEPVMTRMIEEFGRFGRSTGGAFYDFVDGHRTGLWTGLEEHFRRPGYKIPFIDIVERMLFAEAIEALRTFDEGVMTSVPDANVGSLLGIGFPSWTGGVITFANGYEGGFKGFVARAAELAESYGARFEVPSAIVERSIDSNRFATSLT</sequence>
<evidence type="ECO:0000256" key="8">
    <source>
        <dbReference type="ARBA" id="ARBA00022832"/>
    </source>
</evidence>
<dbReference type="Gene3D" id="3.90.226.10">
    <property type="entry name" value="2-enoyl-CoA Hydratase, Chain A, domain 1"/>
    <property type="match status" value="1"/>
</dbReference>
<dbReference type="InterPro" id="IPR036291">
    <property type="entry name" value="NAD(P)-bd_dom_sf"/>
</dbReference>
<dbReference type="SUPFAM" id="SSF52096">
    <property type="entry name" value="ClpP/crotonase"/>
    <property type="match status" value="1"/>
</dbReference>
<comment type="similarity">
    <text evidence="4">In the central section; belongs to the 3-hydroxyacyl-CoA dehydrogenase family.</text>
</comment>
<dbReference type="InterPro" id="IPR006176">
    <property type="entry name" value="3-OHacyl-CoA_DH_NAD-bd"/>
</dbReference>
<comment type="catalytic activity">
    <reaction evidence="16">
        <text>a 4-saturated-(3S)-3-hydroxyacyl-CoA = a (3E)-enoyl-CoA + H2O</text>
        <dbReference type="Rhea" id="RHEA:20724"/>
        <dbReference type="ChEBI" id="CHEBI:15377"/>
        <dbReference type="ChEBI" id="CHEBI:58521"/>
        <dbReference type="ChEBI" id="CHEBI:137480"/>
        <dbReference type="EC" id="4.2.1.17"/>
    </reaction>
</comment>
<dbReference type="PANTHER" id="PTHR43612:SF3">
    <property type="entry name" value="TRIFUNCTIONAL ENZYME SUBUNIT ALPHA, MITOCHONDRIAL"/>
    <property type="match status" value="1"/>
</dbReference>
<evidence type="ECO:0000256" key="16">
    <source>
        <dbReference type="ARBA" id="ARBA00023717"/>
    </source>
</evidence>
<dbReference type="InterPro" id="IPR050136">
    <property type="entry name" value="FA_oxidation_alpha_subunit"/>
</dbReference>